<evidence type="ECO:0000259" key="2">
    <source>
        <dbReference type="Pfam" id="PF00144"/>
    </source>
</evidence>
<proteinExistence type="predicted"/>
<feature type="chain" id="PRO_5046719674" evidence="1">
    <location>
        <begin position="20"/>
        <end position="370"/>
    </location>
</feature>
<name>A0ABX7GRS6_9GAMM</name>
<reference evidence="3 4" key="1">
    <citation type="submission" date="2020-10" db="EMBL/GenBank/DDBJ databases">
        <title>Phylogeny of dyella-like bacteria.</title>
        <authorList>
            <person name="Fu J."/>
        </authorList>
    </citation>
    <scope>NUCLEOTIDE SEQUENCE [LARGE SCALE GENOMIC DNA]</scope>
    <source>
        <strain evidence="3 4">DHOB09</strain>
    </source>
</reference>
<feature type="domain" description="Beta-lactamase-related" evidence="2">
    <location>
        <begin position="28"/>
        <end position="347"/>
    </location>
</feature>
<protein>
    <submittedName>
        <fullName evidence="3">Beta-lactamase family protein</fullName>
    </submittedName>
</protein>
<dbReference type="InterPro" id="IPR012338">
    <property type="entry name" value="Beta-lactam/transpept-like"/>
</dbReference>
<evidence type="ECO:0000256" key="1">
    <source>
        <dbReference type="SAM" id="SignalP"/>
    </source>
</evidence>
<evidence type="ECO:0000313" key="3">
    <source>
        <dbReference type="EMBL" id="QRN52783.1"/>
    </source>
</evidence>
<dbReference type="SUPFAM" id="SSF56601">
    <property type="entry name" value="beta-lactamase/transpeptidase-like"/>
    <property type="match status" value="1"/>
</dbReference>
<dbReference type="RefSeq" id="WP_188800018.1">
    <property type="nucleotide sequence ID" value="NZ_BMIZ01000002.1"/>
</dbReference>
<gene>
    <name evidence="3" type="ORF">ISN74_15190</name>
</gene>
<dbReference type="PANTHER" id="PTHR46825">
    <property type="entry name" value="D-ALANYL-D-ALANINE-CARBOXYPEPTIDASE/ENDOPEPTIDASE AMPH"/>
    <property type="match status" value="1"/>
</dbReference>
<dbReference type="InterPro" id="IPR050491">
    <property type="entry name" value="AmpC-like"/>
</dbReference>
<dbReference type="EMBL" id="CP064030">
    <property type="protein sequence ID" value="QRN52783.1"/>
    <property type="molecule type" value="Genomic_DNA"/>
</dbReference>
<dbReference type="InterPro" id="IPR001466">
    <property type="entry name" value="Beta-lactam-related"/>
</dbReference>
<evidence type="ECO:0000313" key="4">
    <source>
        <dbReference type="Proteomes" id="UP000663181"/>
    </source>
</evidence>
<dbReference type="Gene3D" id="3.40.710.10">
    <property type="entry name" value="DD-peptidase/beta-lactamase superfamily"/>
    <property type="match status" value="1"/>
</dbReference>
<keyword evidence="1" id="KW-0732">Signal</keyword>
<dbReference type="Proteomes" id="UP000663181">
    <property type="component" value="Chromosome"/>
</dbReference>
<accession>A0ABX7GRS6</accession>
<dbReference type="PANTHER" id="PTHR46825:SF9">
    <property type="entry name" value="BETA-LACTAMASE-RELATED DOMAIN-CONTAINING PROTEIN"/>
    <property type="match status" value="1"/>
</dbReference>
<sequence>MSLRRLAAALLLLPCPLLAQSTLDTKRVDQIVTAAMTAKHIPALQIAITENGQIVYSKAFGTIDLENDVPATPQSLFRTGSLAKPLTAVAALSLADAGKLDLDAPIQKYCPRFPLKPWPVTTRELLSHTSGIRHYRDDEIDSTQHYASITDGFSIFASDPLLFKPGTKYTYSTYGYSVAGCVIEGAARTSYFSYLQQHVLQPAGMSHTAIDNTFDIVPHRAHGYQYVDGQVKNAGLMDSSYKIPGGGLDTTAEDLARLTSALMDHRILKPDTIASMWTPFKLASGQAAGIGVEPNAAYGLGWELTASNGHTIAWHTGSQQGCNDALALLPDRRFAIAVLTNMEDSHPIGIVNQVLTMFSGQTTAAPEHPN</sequence>
<keyword evidence="4" id="KW-1185">Reference proteome</keyword>
<organism evidence="3 4">
    <name type="scientific">Dyella caseinilytica</name>
    <dbReference type="NCBI Taxonomy" id="1849581"/>
    <lineage>
        <taxon>Bacteria</taxon>
        <taxon>Pseudomonadati</taxon>
        <taxon>Pseudomonadota</taxon>
        <taxon>Gammaproteobacteria</taxon>
        <taxon>Lysobacterales</taxon>
        <taxon>Rhodanobacteraceae</taxon>
        <taxon>Dyella</taxon>
    </lineage>
</organism>
<dbReference type="Pfam" id="PF00144">
    <property type="entry name" value="Beta-lactamase"/>
    <property type="match status" value="1"/>
</dbReference>
<feature type="signal peptide" evidence="1">
    <location>
        <begin position="1"/>
        <end position="19"/>
    </location>
</feature>